<dbReference type="RefSeq" id="XP_003336420.2">
    <property type="nucleotide sequence ID" value="XM_003336372.2"/>
</dbReference>
<dbReference type="FunFam" id="3.40.50.300:FF:005005">
    <property type="entry name" value="Elongation factor EF-2"/>
    <property type="match status" value="1"/>
</dbReference>
<dbReference type="GO" id="GO:0003924">
    <property type="term" value="F:GTPase activity"/>
    <property type="evidence" value="ECO:0007669"/>
    <property type="project" value="InterPro"/>
</dbReference>
<name>E3L626_PUCGT</name>
<evidence type="ECO:0000313" key="4">
    <source>
        <dbReference type="Proteomes" id="UP000008783"/>
    </source>
</evidence>
<dbReference type="Pfam" id="PF00009">
    <property type="entry name" value="GTP_EFTU"/>
    <property type="match status" value="1"/>
</dbReference>
<dbReference type="InterPro" id="IPR031950">
    <property type="entry name" value="EFTUD2_N"/>
</dbReference>
<dbReference type="SUPFAM" id="SSF52540">
    <property type="entry name" value="P-loop containing nucleoside triphosphate hydrolases"/>
    <property type="match status" value="1"/>
</dbReference>
<dbReference type="PRINTS" id="PR00315">
    <property type="entry name" value="ELONGATNFCT"/>
</dbReference>
<dbReference type="PANTHER" id="PTHR42908">
    <property type="entry name" value="TRANSLATION ELONGATION FACTOR-RELATED"/>
    <property type="match status" value="1"/>
</dbReference>
<sequence length="254" mass="28505">MDQYDEWGNFIGDLSDESDAGSEANQNERHSPTVEPLADLPEPDEINDMEVDHVGSSNAVVLHDDKKYYPLASELYGPDVETMVEEEDAQPLTEPIINPIKVRKFTIVEKGEAVPETTFSKQFMADLMSHPESVRNVAVVGHLHHGKTALLDMLVHETHDFEWDTSKPLLYTDTHILEQQRGISLKSSPMSFVLQNSKQKSFLVNMIDTPGHVNFLDEVTNSLRLVDGAILVVDAVEGVSFNISWLDTNYTRPD</sequence>
<organism evidence="3 4">
    <name type="scientific">Puccinia graminis f. sp. tritici (strain CRL 75-36-700-3 / race SCCL)</name>
    <name type="common">Black stem rust fungus</name>
    <dbReference type="NCBI Taxonomy" id="418459"/>
    <lineage>
        <taxon>Eukaryota</taxon>
        <taxon>Fungi</taxon>
        <taxon>Dikarya</taxon>
        <taxon>Basidiomycota</taxon>
        <taxon>Pucciniomycotina</taxon>
        <taxon>Pucciniomycetes</taxon>
        <taxon>Pucciniales</taxon>
        <taxon>Pucciniaceae</taxon>
        <taxon>Puccinia</taxon>
    </lineage>
</organism>
<gene>
    <name evidence="3" type="ORF">PGTG_17832</name>
</gene>
<dbReference type="VEuPathDB" id="FungiDB:PGTG_17832"/>
<keyword evidence="3" id="KW-0251">Elongation factor</keyword>
<feature type="region of interest" description="Disordered" evidence="1">
    <location>
        <begin position="1"/>
        <end position="47"/>
    </location>
</feature>
<dbReference type="InterPro" id="IPR000795">
    <property type="entry name" value="T_Tr_GTP-bd_dom"/>
</dbReference>
<reference key="1">
    <citation type="submission" date="2007-01" db="EMBL/GenBank/DDBJ databases">
        <title>The Genome Sequence of Puccinia graminis f. sp. tritici Strain CRL 75-36-700-3.</title>
        <authorList>
            <consortium name="The Broad Institute Genome Sequencing Platform"/>
            <person name="Birren B."/>
            <person name="Lander E."/>
            <person name="Galagan J."/>
            <person name="Nusbaum C."/>
            <person name="Devon K."/>
            <person name="Cuomo C."/>
            <person name="Jaffe D."/>
            <person name="Butler J."/>
            <person name="Alvarez P."/>
            <person name="Gnerre S."/>
            <person name="Grabherr M."/>
            <person name="Mauceli E."/>
            <person name="Brockman W."/>
            <person name="Young S."/>
            <person name="LaButti K."/>
            <person name="Sykes S."/>
            <person name="DeCaprio D."/>
            <person name="Crawford M."/>
            <person name="Koehrsen M."/>
            <person name="Engels R."/>
            <person name="Montgomery P."/>
            <person name="Pearson M."/>
            <person name="Howarth C."/>
            <person name="Larson L."/>
            <person name="White J."/>
            <person name="Zeng Q."/>
            <person name="Kodira C."/>
            <person name="Yandava C."/>
            <person name="Alvarado L."/>
            <person name="O'Leary S."/>
            <person name="Szabo L."/>
            <person name="Dean R."/>
            <person name="Schein J."/>
        </authorList>
    </citation>
    <scope>NUCLEOTIDE SEQUENCE</scope>
    <source>
        <strain>CRL 75-36-700-3</strain>
    </source>
</reference>
<dbReference type="AlphaFoldDB" id="E3L626"/>
<dbReference type="Gene3D" id="3.40.50.300">
    <property type="entry name" value="P-loop containing nucleotide triphosphate hydrolases"/>
    <property type="match status" value="1"/>
</dbReference>
<dbReference type="InterPro" id="IPR005225">
    <property type="entry name" value="Small_GTP-bd"/>
</dbReference>
<keyword evidence="4" id="KW-1185">Reference proteome</keyword>
<evidence type="ECO:0000313" key="3">
    <source>
        <dbReference type="EMBL" id="EFP92001.2"/>
    </source>
</evidence>
<protein>
    <submittedName>
        <fullName evidence="3">Elongation factor EF-2</fullName>
    </submittedName>
</protein>
<dbReference type="EMBL" id="DS178356">
    <property type="protein sequence ID" value="EFP92001.2"/>
    <property type="molecule type" value="Genomic_DNA"/>
</dbReference>
<accession>E3L626</accession>
<dbReference type="KEGG" id="pgr:PGTG_17832"/>
<dbReference type="HOGENOM" id="CLU_105138_0_0_1"/>
<proteinExistence type="predicted"/>
<dbReference type="OrthoDB" id="364892at2759"/>
<reference evidence="4" key="2">
    <citation type="journal article" date="2011" name="Proc. Natl. Acad. Sci. U.S.A.">
        <title>Obligate biotrophy features unraveled by the genomic analysis of rust fungi.</title>
        <authorList>
            <person name="Duplessis S."/>
            <person name="Cuomo C.A."/>
            <person name="Lin Y.-C."/>
            <person name="Aerts A."/>
            <person name="Tisserant E."/>
            <person name="Veneault-Fourrey C."/>
            <person name="Joly D.L."/>
            <person name="Hacquard S."/>
            <person name="Amselem J."/>
            <person name="Cantarel B.L."/>
            <person name="Chiu R."/>
            <person name="Coutinho P.M."/>
            <person name="Feau N."/>
            <person name="Field M."/>
            <person name="Frey P."/>
            <person name="Gelhaye E."/>
            <person name="Goldberg J."/>
            <person name="Grabherr M.G."/>
            <person name="Kodira C.D."/>
            <person name="Kohler A."/>
            <person name="Kuees U."/>
            <person name="Lindquist E.A."/>
            <person name="Lucas S.M."/>
            <person name="Mago R."/>
            <person name="Mauceli E."/>
            <person name="Morin E."/>
            <person name="Murat C."/>
            <person name="Pangilinan J.L."/>
            <person name="Park R."/>
            <person name="Pearson M."/>
            <person name="Quesneville H."/>
            <person name="Rouhier N."/>
            <person name="Sakthikumar S."/>
            <person name="Salamov A.A."/>
            <person name="Schmutz J."/>
            <person name="Selles B."/>
            <person name="Shapiro H."/>
            <person name="Tanguay P."/>
            <person name="Tuskan G.A."/>
            <person name="Henrissat B."/>
            <person name="Van de Peer Y."/>
            <person name="Rouze P."/>
            <person name="Ellis J.G."/>
            <person name="Dodds P.N."/>
            <person name="Schein J.E."/>
            <person name="Zhong S."/>
            <person name="Hamelin R.C."/>
            <person name="Grigoriev I.V."/>
            <person name="Szabo L.J."/>
            <person name="Martin F."/>
        </authorList>
    </citation>
    <scope>NUCLEOTIDE SEQUENCE [LARGE SCALE GENOMIC DNA]</scope>
    <source>
        <strain evidence="4">CRL 75-36-700-3 / race SCCL</strain>
    </source>
</reference>
<dbReference type="Proteomes" id="UP000008783">
    <property type="component" value="Unassembled WGS sequence"/>
</dbReference>
<dbReference type="NCBIfam" id="TIGR00231">
    <property type="entry name" value="small_GTP"/>
    <property type="match status" value="1"/>
</dbReference>
<evidence type="ECO:0000256" key="1">
    <source>
        <dbReference type="SAM" id="MobiDB-lite"/>
    </source>
</evidence>
<dbReference type="STRING" id="418459.E3L626"/>
<dbReference type="InterPro" id="IPR027417">
    <property type="entry name" value="P-loop_NTPase"/>
</dbReference>
<dbReference type="GO" id="GO:0003746">
    <property type="term" value="F:translation elongation factor activity"/>
    <property type="evidence" value="ECO:0007669"/>
    <property type="project" value="UniProtKB-KW"/>
</dbReference>
<dbReference type="GeneID" id="10531953"/>
<keyword evidence="3" id="KW-0648">Protein biosynthesis</keyword>
<dbReference type="GO" id="GO:0005525">
    <property type="term" value="F:GTP binding"/>
    <property type="evidence" value="ECO:0007669"/>
    <property type="project" value="InterPro"/>
</dbReference>
<feature type="domain" description="Tr-type G" evidence="2">
    <location>
        <begin position="132"/>
        <end position="254"/>
    </location>
</feature>
<evidence type="ECO:0000259" key="2">
    <source>
        <dbReference type="PROSITE" id="PS51722"/>
    </source>
</evidence>
<dbReference type="PROSITE" id="PS51722">
    <property type="entry name" value="G_TR_2"/>
    <property type="match status" value="1"/>
</dbReference>
<dbReference type="InParanoid" id="E3L626"/>
<dbReference type="Pfam" id="PF16004">
    <property type="entry name" value="EFTUD2"/>
    <property type="match status" value="1"/>
</dbReference>
<dbReference type="PANTHER" id="PTHR42908:SF6">
    <property type="entry name" value="116 KDA U5 SMALL NUCLEAR RIBONUCLEOPROTEIN COMPONENT"/>
    <property type="match status" value="1"/>
</dbReference>